<dbReference type="Gene3D" id="1.20.80.40">
    <property type="match status" value="1"/>
</dbReference>
<dbReference type="GO" id="GO:0030620">
    <property type="term" value="F:U2 snRNA binding"/>
    <property type="evidence" value="ECO:0007669"/>
    <property type="project" value="TreeGrafter"/>
</dbReference>
<dbReference type="Pfam" id="PF10596">
    <property type="entry name" value="U6-snRNA_bdg"/>
    <property type="match status" value="1"/>
</dbReference>
<dbReference type="FunFam" id="1.20.80.40:FF:000001">
    <property type="entry name" value="Pre-mRNA-processing-splicing factor 8"/>
    <property type="match status" value="1"/>
</dbReference>
<dbReference type="InterPro" id="IPR019580">
    <property type="entry name" value="Prp8_U6-snRNA-bd"/>
</dbReference>
<dbReference type="GO" id="GO:0030619">
    <property type="term" value="F:U1 snRNA binding"/>
    <property type="evidence" value="ECO:0007669"/>
    <property type="project" value="TreeGrafter"/>
</dbReference>
<dbReference type="SMART" id="SM00232">
    <property type="entry name" value="JAB_MPN"/>
    <property type="match status" value="1"/>
</dbReference>
<feature type="domain" description="MPN" evidence="9">
    <location>
        <begin position="2487"/>
        <end position="2618"/>
    </location>
</feature>
<evidence type="ECO:0000256" key="5">
    <source>
        <dbReference type="ARBA" id="ARBA00023187"/>
    </source>
</evidence>
<dbReference type="PANTHER" id="PTHR11140:SF0">
    <property type="entry name" value="PRE-MRNA-PROCESSING-SPLICING FACTOR 8"/>
    <property type="match status" value="1"/>
</dbReference>
<keyword evidence="6" id="KW-0539">Nucleus</keyword>
<dbReference type="Pfam" id="PF01398">
    <property type="entry name" value="JAB"/>
    <property type="match status" value="1"/>
</dbReference>
<evidence type="ECO:0000256" key="2">
    <source>
        <dbReference type="ARBA" id="ARBA00022664"/>
    </source>
</evidence>
<dbReference type="FunFam" id="3.30.43.40:FF:000001">
    <property type="entry name" value="Pre-mRNA-processing-splicing factor 8"/>
    <property type="match status" value="1"/>
</dbReference>
<dbReference type="PROSITE" id="PS50249">
    <property type="entry name" value="MPN"/>
    <property type="match status" value="1"/>
</dbReference>
<dbReference type="Gene3D" id="3.40.140.10">
    <property type="entry name" value="Cytidine Deaminase, domain 2"/>
    <property type="match status" value="1"/>
</dbReference>
<keyword evidence="4" id="KW-0694">RNA-binding</keyword>
<dbReference type="SUPFAM" id="SSF53098">
    <property type="entry name" value="Ribonuclease H-like"/>
    <property type="match status" value="2"/>
</dbReference>
<keyword evidence="7" id="KW-0687">Ribonucleoprotein</keyword>
<dbReference type="EMBL" id="OU466863">
    <property type="protein sequence ID" value="CAH2077052.1"/>
    <property type="molecule type" value="Genomic_DNA"/>
</dbReference>
<dbReference type="Pfam" id="PF08082">
    <property type="entry name" value="PRO8NT"/>
    <property type="match status" value="1"/>
</dbReference>
<evidence type="ECO:0000256" key="1">
    <source>
        <dbReference type="ARBA" id="ARBA00004123"/>
    </source>
</evidence>
<evidence type="ECO:0000259" key="9">
    <source>
        <dbReference type="PROSITE" id="PS50249"/>
    </source>
</evidence>
<evidence type="ECO:0000256" key="3">
    <source>
        <dbReference type="ARBA" id="ARBA00022728"/>
    </source>
</evidence>
<evidence type="ECO:0000256" key="6">
    <source>
        <dbReference type="ARBA" id="ARBA00023242"/>
    </source>
</evidence>
<protein>
    <recommendedName>
        <fullName evidence="9">MPN domain-containing protein</fullName>
    </recommendedName>
</protein>
<dbReference type="InterPro" id="IPR000555">
    <property type="entry name" value="JAMM/MPN+_dom"/>
</dbReference>
<dbReference type="InterPro" id="IPR037518">
    <property type="entry name" value="MPN"/>
</dbReference>
<dbReference type="Pfam" id="PF10598">
    <property type="entry name" value="RRM_4"/>
    <property type="match status" value="1"/>
</dbReference>
<dbReference type="InterPro" id="IPR019582">
    <property type="entry name" value="RRM_spliceosomal_PrP8"/>
</dbReference>
<accession>A0AAU9T2T9</accession>
<dbReference type="GO" id="GO:0005682">
    <property type="term" value="C:U5 snRNP"/>
    <property type="evidence" value="ECO:0007669"/>
    <property type="project" value="TreeGrafter"/>
</dbReference>
<dbReference type="InterPro" id="IPR019581">
    <property type="entry name" value="Prp8_U5-snRNA-bd"/>
</dbReference>
<name>A0AAU9T2T9_THLAR</name>
<organism evidence="10 11">
    <name type="scientific">Thlaspi arvense</name>
    <name type="common">Field penny-cress</name>
    <dbReference type="NCBI Taxonomy" id="13288"/>
    <lineage>
        <taxon>Eukaryota</taxon>
        <taxon>Viridiplantae</taxon>
        <taxon>Streptophyta</taxon>
        <taxon>Embryophyta</taxon>
        <taxon>Tracheophyta</taxon>
        <taxon>Spermatophyta</taxon>
        <taxon>Magnoliopsida</taxon>
        <taxon>eudicotyledons</taxon>
        <taxon>Gunneridae</taxon>
        <taxon>Pentapetalae</taxon>
        <taxon>rosids</taxon>
        <taxon>malvids</taxon>
        <taxon>Brassicales</taxon>
        <taxon>Brassicaceae</taxon>
        <taxon>Thlaspideae</taxon>
        <taxon>Thlaspi</taxon>
    </lineage>
</organism>
<dbReference type="CDD" id="cd13838">
    <property type="entry name" value="RNase_H_like_Prp8_IV"/>
    <property type="match status" value="1"/>
</dbReference>
<evidence type="ECO:0000313" key="11">
    <source>
        <dbReference type="Proteomes" id="UP000836841"/>
    </source>
</evidence>
<dbReference type="InterPro" id="IPR012592">
    <property type="entry name" value="PROCN"/>
</dbReference>
<evidence type="ECO:0000256" key="7">
    <source>
        <dbReference type="ARBA" id="ARBA00023274"/>
    </source>
</evidence>
<keyword evidence="11" id="KW-1185">Reference proteome</keyword>
<dbReference type="GO" id="GO:0000244">
    <property type="term" value="P:spliceosomal tri-snRNP complex assembly"/>
    <property type="evidence" value="ECO:0007669"/>
    <property type="project" value="TreeGrafter"/>
</dbReference>
<proteinExistence type="predicted"/>
<dbReference type="InterPro" id="IPR027652">
    <property type="entry name" value="PRP8"/>
</dbReference>
<dbReference type="InterPro" id="IPR021983">
    <property type="entry name" value="PRP8_domainIV"/>
</dbReference>
<dbReference type="InterPro" id="IPR012984">
    <property type="entry name" value="PROCT"/>
</dbReference>
<dbReference type="FunFam" id="3.40.140.10:FF:000002">
    <property type="entry name" value="Pre-mRNA-processing-splicing factor 8"/>
    <property type="match status" value="1"/>
</dbReference>
<dbReference type="InterPro" id="IPR043172">
    <property type="entry name" value="Prp8_domainIV_palm"/>
</dbReference>
<dbReference type="Proteomes" id="UP000836841">
    <property type="component" value="Chromosome 7"/>
</dbReference>
<dbReference type="Pfam" id="PF12134">
    <property type="entry name" value="PRP8_domainIV"/>
    <property type="match status" value="1"/>
</dbReference>
<keyword evidence="3" id="KW-0747">Spliceosome</keyword>
<dbReference type="Pfam" id="PF10597">
    <property type="entry name" value="U5_2-snRNA_bdg"/>
    <property type="match status" value="1"/>
</dbReference>
<gene>
    <name evidence="10" type="ORF">TAV2_LOCUS24949</name>
</gene>
<dbReference type="PANTHER" id="PTHR11140">
    <property type="entry name" value="PRE-MRNA SPLICING FACTOR PRP8"/>
    <property type="match status" value="1"/>
</dbReference>
<dbReference type="InterPro" id="IPR012591">
    <property type="entry name" value="PRO8NT"/>
</dbReference>
<keyword evidence="5" id="KW-0508">mRNA splicing</keyword>
<dbReference type="InterPro" id="IPR012337">
    <property type="entry name" value="RNaseH-like_sf"/>
</dbReference>
<dbReference type="CDD" id="cd08056">
    <property type="entry name" value="MPN_PRP8"/>
    <property type="match status" value="1"/>
</dbReference>
<reference evidence="10 11" key="1">
    <citation type="submission" date="2022-03" db="EMBL/GenBank/DDBJ databases">
        <authorList>
            <person name="Nunn A."/>
            <person name="Chopra R."/>
            <person name="Nunn A."/>
            <person name="Contreras Garrido A."/>
        </authorList>
    </citation>
    <scope>NUCLEOTIDE SEQUENCE [LARGE SCALE GENOMIC DNA]</scope>
</reference>
<dbReference type="FunFam" id="3.90.1570.40:FF:000001">
    <property type="entry name" value="Pre-mRNA-processing-splicing factor 8"/>
    <property type="match status" value="1"/>
</dbReference>
<dbReference type="GO" id="GO:0008237">
    <property type="term" value="F:metallopeptidase activity"/>
    <property type="evidence" value="ECO:0007669"/>
    <property type="project" value="InterPro"/>
</dbReference>
<dbReference type="Gene3D" id="3.90.1570.40">
    <property type="match status" value="1"/>
</dbReference>
<dbReference type="Pfam" id="PF08083">
    <property type="entry name" value="PROCN"/>
    <property type="match status" value="1"/>
</dbReference>
<dbReference type="GO" id="GO:0017070">
    <property type="term" value="F:U6 snRNA binding"/>
    <property type="evidence" value="ECO:0007669"/>
    <property type="project" value="InterPro"/>
</dbReference>
<dbReference type="Pfam" id="PF08084">
    <property type="entry name" value="PROCT"/>
    <property type="match status" value="1"/>
</dbReference>
<dbReference type="GO" id="GO:0071013">
    <property type="term" value="C:catalytic step 2 spliceosome"/>
    <property type="evidence" value="ECO:0007669"/>
    <property type="project" value="TreeGrafter"/>
</dbReference>
<dbReference type="GO" id="GO:0097157">
    <property type="term" value="F:pre-mRNA intronic binding"/>
    <property type="evidence" value="ECO:0007669"/>
    <property type="project" value="TreeGrafter"/>
</dbReference>
<comment type="subcellular location">
    <subcellularLocation>
        <location evidence="1">Nucleus</location>
    </subcellularLocation>
</comment>
<dbReference type="InterPro" id="IPR042516">
    <property type="entry name" value="Prp8_U5-snRNA-bd_sf"/>
</dbReference>
<dbReference type="FunFam" id="3.30.420.230:FF:000003">
    <property type="entry name" value="Pre-mRNA-processing-splicing factor 8"/>
    <property type="match status" value="1"/>
</dbReference>
<dbReference type="GO" id="GO:0030623">
    <property type="term" value="F:U5 snRNA binding"/>
    <property type="evidence" value="ECO:0007669"/>
    <property type="project" value="InterPro"/>
</dbReference>
<dbReference type="Gene3D" id="3.30.420.230">
    <property type="match status" value="1"/>
</dbReference>
<evidence type="ECO:0000256" key="8">
    <source>
        <dbReference type="SAM" id="MobiDB-lite"/>
    </source>
</evidence>
<sequence length="2720" mass="316083">MPLLSTSIPITRMYTSDEIRKMEESIRIRRSKEPVELVRLVKKLKHDVATAESNTYLSPNVKHKLVDELLQRLKSLEEKSNVTQLRGAVETWRKEKLKEAKELIQEENGINSTMVLEEAGMLVRALELEWDVLSEEIGFWLPVEVNNEEHDDKPEGEEEPEEVLAGRPVPAVCNAELHTDYGGAAVRWGLTHHKESAADCCQACLDQAKRAKPGETKCNIWVYCPSEFGCFSPDIYEHKHQECWLKYAEAPKHNFKDRYSESYRNNHPKAPTIVPWVSVRCSRLNLAFVSSISEREDISGLIKSRKLSVQFEDACVPQQQETSFPVMSLSPFKRDTGELIEEFVEGNEVDLDSLHKIAQEARNHRVNSSAISLGAWIRNQRGMWNGNDGVHLAPPGTGGSTMRPPSAAPPSYTTLPPPSNPNHAAESTPEEAEAKLEEKARKWMQLNSKRYGDKRKFGFVETQKEDMPPEHVRKQYRHDKRVYLGALKFVPHAVFKLLENMPMPWEQVRDVKVLYHITGAITFVNEIPWVVEPIYMAQWGSMWIMMRREKRDRRHFKRMRFPPFDDEEPPLDYADNLLDVDPLEPIQLELDEEEDSAVYTWFYDPKPLVKTKLINGPSYRRWNLSLPIMATLHRLAGQLLSDLIDCNYFYLFDMPSFITAKALNMCIPGGPKFEPLYRDIEKGDEDWNEFNDIKKLIIRSPLRTEYRIAFPHLYNNRPRKVKLGVYHTPMVMYIKTEDPDLPAFYYDPLIHPVSSTNKDRRERKVYDDDEDDFELPEGVEPLLKDTQLYTDTTAAGISLLFAPRPFSLRSGRTRRAEDIPLVAEWFKEHCPPAYPVKVRKLLKCYVLNGVHHRPPKAQKKKHLFRSLAATKFFQSTELDWVEVGLQVCRQGYNMLNLLIHRKNLNYLHLDYNFNVKPVKTLTTKERKKSRFGNAFHLCREILRLTKLVVDANVQFRLGNVDAFQLADGLQYIFSHVGQLTGMYRYKYRLMRQIRMCKDLKHVIYYRFNTGPVGKGPGCGFWAPMWRVWLFFLRGVVPLLERWLGNLLARQFEGRHSKGVAKTVTKQRVESHFDLELRAAVMHDVLDAMPEGIKQNKAKTILQHLSEAWRCWKANIAWKVPGLPMPIENMILRYVKSKADWWTNVAHYNRERIRRGATVDKTVCRKNLGRLTRLWLKAEQERQHNFLKDGPYITMEEAVAIYTTTVHWLESRKYSPIPFPPLSYKHDTKLLILALERLKESYSVAVRLNQQQREELGLIEQAYDNPHEALVRIKRHLLTQRSFKEVGIEFMDLYSYLIPVYEIEPLEKITDAYLDQYLWYEADKRHLFPNWIKPADSEPPPLLVYKWCQGINNLQGIWDTGDGQCVVMLQTKFEKFFEKIDLTMLNRLLRLVLDHSLADYVTAKNNVVLTYKDMSHTHTYGLIRGLQFVSFAVQFYGLVLDLLLLGLTRATEIAGPPQMPNEFMTYCDTKVETRHPIRLYSRYIDKVHVMFKFTHDEARDVIQRYLAEHPDPNNENMVGYNNKKCWPRDARMRLMKHDVNLGRSVFWDMKNRLPRSVTTLEWDNGFVSVYSKDNPNLLFSMCGFDVRILPKIRMTQEAFSNITDGVWNLQNEQTKERTAVAFLRVDDEHQKVFENRVRQILMSSGSTTFTKIVNKWNTALIGLMTYFREATVHTQELLDLLVKCENKIQTRIKIGLNSKMPSRFPPVIFYTPKEIGGLEMLSMGHILIPQSDLRHSKQTDVGVTHFRSGMSHEEDQLIPNLYRYIQPWESEFIDSQRVWAEYALKRQEAQAQNRRLTLEDLEDSWDRGIPRINTLFQKDRHTLAYDKGWRVRTDFKQYQVLKQNPFWWTHQRHDGKLWNLNNYRTDVIQALGGVEGILEHTLFKGTYFPTWEGLFWEKASGFEESMKYKKLTNAQRSGLNQIPNRRFTLWWSPTINRANLDLTGIFMHGKIPTLKISLIQIFRAHLWQKIHESVVMDLCQVLDQELDALEIETVQKETIHPRKSYKMNSSCADVLLFAAHKWPMSKPSLVAESKDVFDQKASNKYWIDVQLRWGDYDSHDIERYTRAKFMDYTTDNMSIYPSPTGVMIGLDLAYNLHSAFGNWFPGSKPLLAQAMNKIMKSNPALYVLRERIRKGLQLYSSEPTEPYLSSQNYGEIFSNQIIWFVDDTNVYRVTIHKTFEGNLTTKPINGAIFIFNPRTGQLFLKVIHTSVWAGQKRLGQLAKWKTAEEVAALVRSLPVEEQPKQVVVTRKGMLDPLEVHLLDFPNIVIKGSELQLPFQACLKIEKFGDLILKATEPQMVLFNIYDDWLKSISSYTAFSRLILILRALHVNNEKAKMLLKPDKSVVTEPHHIWPSLTDDQWMKVEVALRDLILSDYAKKNNVNTSALTQSEIRDIILGAEITPPSQQRQQIAEIEKQAKEASQLNAVTVKTTNVHGDELITTNVSPYEQAAFCSKTDWRVRAISASNLYLRVNHIYVNSDDIKVTGYTYIMPKNILKKFICVADLRTQIAGYLYGTSPPDNPQVKEIRCVVMVPQSGSHQEVHLPSSLPEHGFLEDMEPLGWMHTQPNELPQLSPQDVISHSRILENNKQWDGEKCIILTCSFTPGSCSLTSYKLTQAGYEWGRQRKDTDSYLHGYLPTHYEKVQMLLSDRFLGFYMVPEDGPWNLNFMGVKLTTSMNYSLKLGSPKEFYHQDHRPTHFLEFSNMEEDGDLAQGDREDTFV</sequence>
<dbReference type="InterPro" id="IPR043173">
    <property type="entry name" value="Prp8_domainIV_fingers"/>
</dbReference>
<keyword evidence="2" id="KW-0507">mRNA processing</keyword>
<evidence type="ECO:0000256" key="4">
    <source>
        <dbReference type="ARBA" id="ARBA00022884"/>
    </source>
</evidence>
<feature type="region of interest" description="Disordered" evidence="8">
    <location>
        <begin position="387"/>
        <end position="433"/>
    </location>
</feature>
<evidence type="ECO:0000313" key="10">
    <source>
        <dbReference type="EMBL" id="CAH2077052.1"/>
    </source>
</evidence>
<dbReference type="Gene3D" id="3.30.43.40">
    <property type="entry name" value="Pre-mRNA-processing-splicing factor 8, U5-snRNA-binding domain"/>
    <property type="match status" value="1"/>
</dbReference>